<dbReference type="EMBL" id="BDDD01003846">
    <property type="protein sequence ID" value="GAV86285.1"/>
    <property type="molecule type" value="Genomic_DNA"/>
</dbReference>
<feature type="domain" description="RRM" evidence="3">
    <location>
        <begin position="32"/>
        <end position="110"/>
    </location>
</feature>
<evidence type="ECO:0000259" key="3">
    <source>
        <dbReference type="PROSITE" id="PS50102"/>
    </source>
</evidence>
<evidence type="ECO:0000256" key="2">
    <source>
        <dbReference type="PROSITE-ProRule" id="PRU00176"/>
    </source>
</evidence>
<dbReference type="PROSITE" id="PS50102">
    <property type="entry name" value="RRM"/>
    <property type="match status" value="1"/>
</dbReference>
<dbReference type="OrthoDB" id="439808at2759"/>
<name>A0A1Q3D1G3_CEPFO</name>
<organism evidence="4 5">
    <name type="scientific">Cephalotus follicularis</name>
    <name type="common">Albany pitcher plant</name>
    <dbReference type="NCBI Taxonomy" id="3775"/>
    <lineage>
        <taxon>Eukaryota</taxon>
        <taxon>Viridiplantae</taxon>
        <taxon>Streptophyta</taxon>
        <taxon>Embryophyta</taxon>
        <taxon>Tracheophyta</taxon>
        <taxon>Spermatophyta</taxon>
        <taxon>Magnoliopsida</taxon>
        <taxon>eudicotyledons</taxon>
        <taxon>Gunneridae</taxon>
        <taxon>Pentapetalae</taxon>
        <taxon>rosids</taxon>
        <taxon>fabids</taxon>
        <taxon>Oxalidales</taxon>
        <taxon>Cephalotaceae</taxon>
        <taxon>Cephalotus</taxon>
    </lineage>
</organism>
<evidence type="ECO:0000256" key="1">
    <source>
        <dbReference type="ARBA" id="ARBA00022884"/>
    </source>
</evidence>
<gene>
    <name evidence="4" type="ORF">CFOL_v3_29717</name>
</gene>
<dbReference type="SMART" id="SM00360">
    <property type="entry name" value="RRM"/>
    <property type="match status" value="1"/>
</dbReference>
<dbReference type="STRING" id="3775.A0A1Q3D1G3"/>
<dbReference type="GO" id="GO:0003723">
    <property type="term" value="F:RNA binding"/>
    <property type="evidence" value="ECO:0007669"/>
    <property type="project" value="UniProtKB-UniRule"/>
</dbReference>
<evidence type="ECO:0000313" key="5">
    <source>
        <dbReference type="Proteomes" id="UP000187406"/>
    </source>
</evidence>
<dbReference type="PANTHER" id="PTHR48027">
    <property type="entry name" value="HETEROGENEOUS NUCLEAR RIBONUCLEOPROTEIN 87F-RELATED"/>
    <property type="match status" value="1"/>
</dbReference>
<dbReference type="InParanoid" id="A0A1Q3D1G3"/>
<dbReference type="InterPro" id="IPR052462">
    <property type="entry name" value="SLIRP/GR-RBP-like"/>
</dbReference>
<comment type="caution">
    <text evidence="4">The sequence shown here is derived from an EMBL/GenBank/DDBJ whole genome shotgun (WGS) entry which is preliminary data.</text>
</comment>
<keyword evidence="1 2" id="KW-0694">RNA-binding</keyword>
<accession>A0A1Q3D1G3</accession>
<evidence type="ECO:0000313" key="4">
    <source>
        <dbReference type="EMBL" id="GAV86285.1"/>
    </source>
</evidence>
<protein>
    <submittedName>
        <fullName evidence="4">RRM_1 domain-containing protein</fullName>
    </submittedName>
</protein>
<dbReference type="InterPro" id="IPR035979">
    <property type="entry name" value="RBD_domain_sf"/>
</dbReference>
<dbReference type="SUPFAM" id="SSF54928">
    <property type="entry name" value="RNA-binding domain, RBD"/>
    <property type="match status" value="1"/>
</dbReference>
<proteinExistence type="predicted"/>
<dbReference type="InterPro" id="IPR012677">
    <property type="entry name" value="Nucleotide-bd_a/b_plait_sf"/>
</dbReference>
<dbReference type="Proteomes" id="UP000187406">
    <property type="component" value="Unassembled WGS sequence"/>
</dbReference>
<dbReference type="InterPro" id="IPR000504">
    <property type="entry name" value="RRM_dom"/>
</dbReference>
<dbReference type="AlphaFoldDB" id="A0A1Q3D1G3"/>
<reference evidence="5" key="1">
    <citation type="submission" date="2016-04" db="EMBL/GenBank/DDBJ databases">
        <title>Cephalotus genome sequencing.</title>
        <authorList>
            <person name="Fukushima K."/>
            <person name="Hasebe M."/>
            <person name="Fang X."/>
        </authorList>
    </citation>
    <scope>NUCLEOTIDE SEQUENCE [LARGE SCALE GENOMIC DNA]</scope>
    <source>
        <strain evidence="5">cv. St1</strain>
    </source>
</reference>
<keyword evidence="5" id="KW-1185">Reference proteome</keyword>
<dbReference type="Pfam" id="PF00076">
    <property type="entry name" value="RRM_1"/>
    <property type="match status" value="1"/>
</dbReference>
<sequence>MIALRGSLMRYLNGSNPKISTSQLAIYRGISSTLFVKGISFSTTEEGLAGAFSQFGHVLEAKIITDKEHKRSKGYGYVTFTTDDEAQTALMDMNGKLLDGRVVFVDKARPRPVPKATEPPKIAADN</sequence>
<dbReference type="Gene3D" id="3.30.70.330">
    <property type="match status" value="1"/>
</dbReference>